<feature type="domain" description="SUZ" evidence="1">
    <location>
        <begin position="88"/>
        <end position="158"/>
    </location>
</feature>
<dbReference type="PANTHER" id="PTHR15672:SF25">
    <property type="entry name" value="OS01G0100600 PROTEIN"/>
    <property type="match status" value="1"/>
</dbReference>
<evidence type="ECO:0000259" key="1">
    <source>
        <dbReference type="PROSITE" id="PS51673"/>
    </source>
</evidence>
<reference evidence="2 3" key="1">
    <citation type="journal article" date="2011" name="Science">
        <title>The Selaginella genome identifies genetic changes associated with the evolution of vascular plants.</title>
        <authorList>
            <person name="Banks J.A."/>
            <person name="Nishiyama T."/>
            <person name="Hasebe M."/>
            <person name="Bowman J.L."/>
            <person name="Gribskov M."/>
            <person name="dePamphilis C."/>
            <person name="Albert V.A."/>
            <person name="Aono N."/>
            <person name="Aoyama T."/>
            <person name="Ambrose B.A."/>
            <person name="Ashton N.W."/>
            <person name="Axtell M.J."/>
            <person name="Barker E."/>
            <person name="Barker M.S."/>
            <person name="Bennetzen J.L."/>
            <person name="Bonawitz N.D."/>
            <person name="Chapple C."/>
            <person name="Cheng C."/>
            <person name="Correa L.G."/>
            <person name="Dacre M."/>
            <person name="DeBarry J."/>
            <person name="Dreyer I."/>
            <person name="Elias M."/>
            <person name="Engstrom E.M."/>
            <person name="Estelle M."/>
            <person name="Feng L."/>
            <person name="Finet C."/>
            <person name="Floyd S.K."/>
            <person name="Frommer W.B."/>
            <person name="Fujita T."/>
            <person name="Gramzow L."/>
            <person name="Gutensohn M."/>
            <person name="Harholt J."/>
            <person name="Hattori M."/>
            <person name="Heyl A."/>
            <person name="Hirai T."/>
            <person name="Hiwatashi Y."/>
            <person name="Ishikawa M."/>
            <person name="Iwata M."/>
            <person name="Karol K.G."/>
            <person name="Koehler B."/>
            <person name="Kolukisaoglu U."/>
            <person name="Kubo M."/>
            <person name="Kurata T."/>
            <person name="Lalonde S."/>
            <person name="Li K."/>
            <person name="Li Y."/>
            <person name="Litt A."/>
            <person name="Lyons E."/>
            <person name="Manning G."/>
            <person name="Maruyama T."/>
            <person name="Michael T.P."/>
            <person name="Mikami K."/>
            <person name="Miyazaki S."/>
            <person name="Morinaga S."/>
            <person name="Murata T."/>
            <person name="Mueller-Roeber B."/>
            <person name="Nelson D.R."/>
            <person name="Obara M."/>
            <person name="Oguri Y."/>
            <person name="Olmstead R.G."/>
            <person name="Onodera N."/>
            <person name="Petersen B.L."/>
            <person name="Pils B."/>
            <person name="Prigge M."/>
            <person name="Rensing S.A."/>
            <person name="Riano-Pachon D.M."/>
            <person name="Roberts A.W."/>
            <person name="Sato Y."/>
            <person name="Scheller H.V."/>
            <person name="Schulz B."/>
            <person name="Schulz C."/>
            <person name="Shakirov E.V."/>
            <person name="Shibagaki N."/>
            <person name="Shinohara N."/>
            <person name="Shippen D.E."/>
            <person name="Soerensen I."/>
            <person name="Sotooka R."/>
            <person name="Sugimoto N."/>
            <person name="Sugita M."/>
            <person name="Sumikawa N."/>
            <person name="Tanurdzic M."/>
            <person name="Theissen G."/>
            <person name="Ulvskov P."/>
            <person name="Wakazuki S."/>
            <person name="Weng J.K."/>
            <person name="Willats W.W."/>
            <person name="Wipf D."/>
            <person name="Wolf P.G."/>
            <person name="Yang L."/>
            <person name="Zimmer A.D."/>
            <person name="Zhu Q."/>
            <person name="Mitros T."/>
            <person name="Hellsten U."/>
            <person name="Loque D."/>
            <person name="Otillar R."/>
            <person name="Salamov A."/>
            <person name="Schmutz J."/>
            <person name="Shapiro H."/>
            <person name="Lindquist E."/>
            <person name="Lucas S."/>
            <person name="Rokhsar D."/>
            <person name="Grigoriev I.V."/>
        </authorList>
    </citation>
    <scope>NUCLEOTIDE SEQUENCE [LARGE SCALE GENOMIC DNA]</scope>
</reference>
<dbReference type="Gramene" id="EFJ15662">
    <property type="protein sequence ID" value="EFJ15662"/>
    <property type="gene ID" value="SELMODRAFT_422523"/>
</dbReference>
<dbReference type="GO" id="GO:0003676">
    <property type="term" value="F:nucleic acid binding"/>
    <property type="evidence" value="ECO:0007669"/>
    <property type="project" value="InterPro"/>
</dbReference>
<sequence length="303" mass="33316">MEVSANACPNASDLQVEELASLVRNNLHTKHLLLAAEEAFVEFLDPSRQARDFLCFLVDSSVIFHLAHESVGEGDGRHLVVAKCEDSSIPSVLLSDLLNAFEDSCSIASSSSRTLLKRSAMQASEKQFTSNENPVVTSLEEREAAYLSARERIFSSCETSTSTVASDEAGDSSVRSPRTVPAVAHRMITHALEQGMLVGRTCLVEQRAGFCPKLSGSKKGKRDEAIDFTSRPMLFRDWEDAVFLARHCPRVRGEQQRKRVMVSFETLDVPSIVSSFKVEDILSRDILAGVSVISNPNLTSSDY</sequence>
<dbReference type="PROSITE" id="PS51673">
    <property type="entry name" value="SUZ"/>
    <property type="match status" value="1"/>
</dbReference>
<dbReference type="InterPro" id="IPR024771">
    <property type="entry name" value="SUZ"/>
</dbReference>
<dbReference type="STRING" id="88036.D8SIQ2"/>
<dbReference type="PANTHER" id="PTHR15672">
    <property type="entry name" value="CAMP-REGULATED PHOSPHOPROTEIN 21 RELATED R3H DOMAIN CONTAINING PROTEIN"/>
    <property type="match status" value="1"/>
</dbReference>
<dbReference type="InParanoid" id="D8SIQ2"/>
<gene>
    <name evidence="2" type="ORF">SELMODRAFT_422523</name>
</gene>
<dbReference type="EMBL" id="GL377622">
    <property type="protein sequence ID" value="EFJ15662.1"/>
    <property type="molecule type" value="Genomic_DNA"/>
</dbReference>
<organism evidence="3">
    <name type="scientific">Selaginella moellendorffii</name>
    <name type="common">Spikemoss</name>
    <dbReference type="NCBI Taxonomy" id="88036"/>
    <lineage>
        <taxon>Eukaryota</taxon>
        <taxon>Viridiplantae</taxon>
        <taxon>Streptophyta</taxon>
        <taxon>Embryophyta</taxon>
        <taxon>Tracheophyta</taxon>
        <taxon>Lycopodiopsida</taxon>
        <taxon>Selaginellales</taxon>
        <taxon>Selaginellaceae</taxon>
        <taxon>Selaginella</taxon>
    </lineage>
</organism>
<protein>
    <recommendedName>
        <fullName evidence="1">SUZ domain-containing protein</fullName>
    </recommendedName>
</protein>
<dbReference type="Proteomes" id="UP000001514">
    <property type="component" value="Unassembled WGS sequence"/>
</dbReference>
<dbReference type="SUPFAM" id="SSF82708">
    <property type="entry name" value="R3H domain"/>
    <property type="match status" value="1"/>
</dbReference>
<dbReference type="InterPro" id="IPR051937">
    <property type="entry name" value="R3H_domain_containing"/>
</dbReference>
<keyword evidence="3" id="KW-1185">Reference proteome</keyword>
<evidence type="ECO:0000313" key="3">
    <source>
        <dbReference type="Proteomes" id="UP000001514"/>
    </source>
</evidence>
<dbReference type="HOGENOM" id="CLU_919516_0_0_1"/>
<dbReference type="AlphaFoldDB" id="D8SIQ2"/>
<proteinExistence type="predicted"/>
<name>D8SIQ2_SELML</name>
<dbReference type="Pfam" id="PF12752">
    <property type="entry name" value="SUZ"/>
    <property type="match status" value="1"/>
</dbReference>
<dbReference type="eggNOG" id="ENOG502QUC8">
    <property type="taxonomic scope" value="Eukaryota"/>
</dbReference>
<dbReference type="KEGG" id="smo:SELMODRAFT_422523"/>
<dbReference type="InterPro" id="IPR036867">
    <property type="entry name" value="R3H_dom_sf"/>
</dbReference>
<evidence type="ECO:0000313" key="2">
    <source>
        <dbReference type="EMBL" id="EFJ15662.1"/>
    </source>
</evidence>
<accession>D8SIQ2</accession>